<keyword evidence="2 9" id="KW-0808">Transferase</keyword>
<dbReference type="AlphaFoldDB" id="A0A2W5US57"/>
<sequence>MGTVPTLVVLAGGQGTRLGGLPKGLLRLPDGVTVIEHLLELGDGSAFVSTNHPEWYERLDVPLVADLQPDRGAPGGVITALAMATTEWVTIVACDMPFVNREMLETLWQHRHAHTDAICFTRGDQLEPLVGLYRRSLVYDWEPRLDGCPSMRSLAESVRLDTINWHEPERLMSLNSPDDFRTAVESFSLSRGLVTLPLQVAQW</sequence>
<dbReference type="GO" id="GO:0016779">
    <property type="term" value="F:nucleotidyltransferase activity"/>
    <property type="evidence" value="ECO:0007669"/>
    <property type="project" value="UniProtKB-KW"/>
</dbReference>
<dbReference type="Pfam" id="PF12804">
    <property type="entry name" value="NTP_transf_3"/>
    <property type="match status" value="1"/>
</dbReference>
<keyword evidence="9" id="KW-0548">Nucleotidyltransferase</keyword>
<evidence type="ECO:0000313" key="9">
    <source>
        <dbReference type="EMBL" id="PZR11978.1"/>
    </source>
</evidence>
<dbReference type="EMBL" id="QFQP01000013">
    <property type="protein sequence ID" value="PZR11978.1"/>
    <property type="molecule type" value="Genomic_DNA"/>
</dbReference>
<keyword evidence="1" id="KW-0963">Cytoplasm</keyword>
<dbReference type="InterPro" id="IPR025877">
    <property type="entry name" value="MobA-like_NTP_Trfase"/>
</dbReference>
<keyword evidence="6" id="KW-0342">GTP-binding</keyword>
<dbReference type="GO" id="GO:0005525">
    <property type="term" value="F:GTP binding"/>
    <property type="evidence" value="ECO:0007669"/>
    <property type="project" value="UniProtKB-KW"/>
</dbReference>
<evidence type="ECO:0000256" key="4">
    <source>
        <dbReference type="ARBA" id="ARBA00022741"/>
    </source>
</evidence>
<evidence type="ECO:0000256" key="2">
    <source>
        <dbReference type="ARBA" id="ARBA00022679"/>
    </source>
</evidence>
<evidence type="ECO:0000256" key="3">
    <source>
        <dbReference type="ARBA" id="ARBA00022723"/>
    </source>
</evidence>
<evidence type="ECO:0000256" key="6">
    <source>
        <dbReference type="ARBA" id="ARBA00023134"/>
    </source>
</evidence>
<feature type="domain" description="MobA-like NTP transferase" evidence="8">
    <location>
        <begin position="8"/>
        <end position="156"/>
    </location>
</feature>
<keyword evidence="7" id="KW-0501">Molybdenum cofactor biosynthesis</keyword>
<evidence type="ECO:0000256" key="5">
    <source>
        <dbReference type="ARBA" id="ARBA00022842"/>
    </source>
</evidence>
<dbReference type="InterPro" id="IPR013482">
    <property type="entry name" value="Molybde_CF_guanTrfase"/>
</dbReference>
<dbReference type="GO" id="GO:0046872">
    <property type="term" value="F:metal ion binding"/>
    <property type="evidence" value="ECO:0007669"/>
    <property type="project" value="UniProtKB-KW"/>
</dbReference>
<evidence type="ECO:0000256" key="7">
    <source>
        <dbReference type="ARBA" id="ARBA00023150"/>
    </source>
</evidence>
<dbReference type="PANTHER" id="PTHR19136">
    <property type="entry name" value="MOLYBDENUM COFACTOR GUANYLYLTRANSFERASE"/>
    <property type="match status" value="1"/>
</dbReference>
<dbReference type="GO" id="GO:0006777">
    <property type="term" value="P:Mo-molybdopterin cofactor biosynthetic process"/>
    <property type="evidence" value="ECO:0007669"/>
    <property type="project" value="UniProtKB-KW"/>
</dbReference>
<dbReference type="Gene3D" id="3.90.550.10">
    <property type="entry name" value="Spore Coat Polysaccharide Biosynthesis Protein SpsA, Chain A"/>
    <property type="match status" value="1"/>
</dbReference>
<protein>
    <submittedName>
        <fullName evidence="9">Molybdenum cofactor guanylyltransferase</fullName>
    </submittedName>
</protein>
<keyword evidence="3" id="KW-0479">Metal-binding</keyword>
<comment type="caution">
    <text evidence="9">The sequence shown here is derived from an EMBL/GenBank/DDBJ whole genome shotgun (WGS) entry which is preliminary data.</text>
</comment>
<dbReference type="Proteomes" id="UP000249061">
    <property type="component" value="Unassembled WGS sequence"/>
</dbReference>
<dbReference type="CDD" id="cd02503">
    <property type="entry name" value="MobA"/>
    <property type="match status" value="1"/>
</dbReference>
<evidence type="ECO:0000313" key="10">
    <source>
        <dbReference type="Proteomes" id="UP000249061"/>
    </source>
</evidence>
<name>A0A2W5US57_9BACT</name>
<dbReference type="PANTHER" id="PTHR19136:SF81">
    <property type="entry name" value="MOLYBDENUM COFACTOR GUANYLYLTRANSFERASE"/>
    <property type="match status" value="1"/>
</dbReference>
<dbReference type="SUPFAM" id="SSF53448">
    <property type="entry name" value="Nucleotide-diphospho-sugar transferases"/>
    <property type="match status" value="1"/>
</dbReference>
<dbReference type="InterPro" id="IPR029044">
    <property type="entry name" value="Nucleotide-diphossugar_trans"/>
</dbReference>
<gene>
    <name evidence="9" type="ORF">DI536_16775</name>
</gene>
<reference evidence="9 10" key="1">
    <citation type="submission" date="2017-08" db="EMBL/GenBank/DDBJ databases">
        <title>Infants hospitalized years apart are colonized by the same room-sourced microbial strains.</title>
        <authorList>
            <person name="Brooks B."/>
            <person name="Olm M.R."/>
            <person name="Firek B.A."/>
            <person name="Baker R."/>
            <person name="Thomas B.C."/>
            <person name="Morowitz M.J."/>
            <person name="Banfield J.F."/>
        </authorList>
    </citation>
    <scope>NUCLEOTIDE SEQUENCE [LARGE SCALE GENOMIC DNA]</scope>
    <source>
        <strain evidence="9">S2_003_000_R2_14</strain>
    </source>
</reference>
<keyword evidence="4" id="KW-0547">Nucleotide-binding</keyword>
<accession>A0A2W5US57</accession>
<proteinExistence type="predicted"/>
<evidence type="ECO:0000259" key="8">
    <source>
        <dbReference type="Pfam" id="PF12804"/>
    </source>
</evidence>
<organism evidence="9 10">
    <name type="scientific">Archangium gephyra</name>
    <dbReference type="NCBI Taxonomy" id="48"/>
    <lineage>
        <taxon>Bacteria</taxon>
        <taxon>Pseudomonadati</taxon>
        <taxon>Myxococcota</taxon>
        <taxon>Myxococcia</taxon>
        <taxon>Myxococcales</taxon>
        <taxon>Cystobacterineae</taxon>
        <taxon>Archangiaceae</taxon>
        <taxon>Archangium</taxon>
    </lineage>
</organism>
<evidence type="ECO:0000256" key="1">
    <source>
        <dbReference type="ARBA" id="ARBA00022490"/>
    </source>
</evidence>
<keyword evidence="5" id="KW-0460">Magnesium</keyword>